<feature type="site" description="Positions MEP for the nucleophilic attack" evidence="10">
    <location>
        <position position="192"/>
    </location>
</feature>
<feature type="binding site" evidence="10">
    <location>
        <position position="221"/>
    </location>
    <ligand>
        <name>a divalent metal cation</name>
        <dbReference type="ChEBI" id="CHEBI:60240"/>
    </ligand>
</feature>
<dbReference type="GO" id="GO:0050518">
    <property type="term" value="F:2-C-methyl-D-erythritol 4-phosphate cytidylyltransferase activity"/>
    <property type="evidence" value="ECO:0007669"/>
    <property type="project" value="UniProtKB-UniRule"/>
</dbReference>
<dbReference type="Proteomes" id="UP000228859">
    <property type="component" value="Unassembled WGS sequence"/>
</dbReference>
<feature type="binding site" evidence="10">
    <location>
        <position position="219"/>
    </location>
    <ligand>
        <name>a divalent metal cation</name>
        <dbReference type="ChEBI" id="CHEBI:60240"/>
    </ligand>
</feature>
<feature type="region of interest" description="2-C-methyl-D-erythritol 2,4-cyclodiphosphate synthase" evidence="10">
    <location>
        <begin position="213"/>
        <end position="373"/>
    </location>
</feature>
<evidence type="ECO:0000256" key="2">
    <source>
        <dbReference type="ARBA" id="ARBA00001968"/>
    </source>
</evidence>
<feature type="site" description="Transition state stabilizer" evidence="10">
    <location>
        <position position="16"/>
    </location>
</feature>
<dbReference type="GO" id="GO:0046872">
    <property type="term" value="F:metal ion binding"/>
    <property type="evidence" value="ECO:0007669"/>
    <property type="project" value="UniProtKB-KW"/>
</dbReference>
<comment type="function">
    <text evidence="10">Bifunctional enzyme that catalyzes the formation of 4-diphosphocytidyl-2-C-methyl-D-erythritol from CTP and 2-C-methyl-D-erythritol 4-phosphate (MEP) (IspD), and catalyzes the conversion of 4-diphosphocytidyl-2-C-methyl-D-erythritol 2-phosphate (CDP-ME2P) to 2-C-methyl-D-erythritol 2,4-cyclodiphosphate (ME-CPP) with a corresponding release of cytidine 5-monophosphate (CMP) (IspF).</text>
</comment>
<comment type="caution">
    <text evidence="10">Lacks conserved residue(s) required for the propagation of feature annotation.</text>
</comment>
<dbReference type="EC" id="2.7.7.60" evidence="10"/>
<dbReference type="Gene3D" id="3.30.1330.50">
    <property type="entry name" value="2-C-methyl-D-erythritol 2,4-cyclodiphosphate synthase"/>
    <property type="match status" value="1"/>
</dbReference>
<feature type="domain" description="2-C-methyl-D-erythritol 2,4-cyclodiphosphate synthase" evidence="12">
    <location>
        <begin position="214"/>
        <end position="365"/>
    </location>
</feature>
<dbReference type="EC" id="4.6.1.12" evidence="10"/>
<feature type="binding site" evidence="10">
    <location>
        <position position="353"/>
    </location>
    <ligand>
        <name>4-CDP-2-C-methyl-D-erythritol 2-phosphate</name>
        <dbReference type="ChEBI" id="CHEBI:57919"/>
    </ligand>
</feature>
<dbReference type="GO" id="GO:0016114">
    <property type="term" value="P:terpenoid biosynthetic process"/>
    <property type="evidence" value="ECO:0007669"/>
    <property type="project" value="InterPro"/>
</dbReference>
<dbReference type="NCBIfam" id="NF006899">
    <property type="entry name" value="PRK09382.1"/>
    <property type="match status" value="1"/>
</dbReference>
<evidence type="ECO:0000256" key="7">
    <source>
        <dbReference type="ARBA" id="ARBA00023229"/>
    </source>
</evidence>
<reference evidence="13 14" key="1">
    <citation type="journal article" date="2017" name="Front. Microbiol.">
        <title>Comparative Genomic Analysis of the Class Epsilonproteobacteria and Proposed Reclassification to Epsilonbacteraeota (phyl. nov.).</title>
        <authorList>
            <person name="Waite D.W."/>
            <person name="Vanwonterghem I."/>
            <person name="Rinke C."/>
            <person name="Parks D.H."/>
            <person name="Zhang Y."/>
            <person name="Takai K."/>
            <person name="Sievert S.M."/>
            <person name="Simon J."/>
            <person name="Campbell B.J."/>
            <person name="Hanson T.E."/>
            <person name="Woyke T."/>
            <person name="Klotz M.G."/>
            <person name="Hugenholtz P."/>
        </authorList>
    </citation>
    <scope>NUCLEOTIDE SEQUENCE [LARGE SCALE GENOMIC DNA]</scope>
    <source>
        <strain evidence="13">UBA12443</strain>
    </source>
</reference>
<dbReference type="CDD" id="cd00554">
    <property type="entry name" value="MECDP_synthase"/>
    <property type="match status" value="1"/>
</dbReference>
<accession>A0A2D3WA28</accession>
<feature type="site" description="Transition state stabilizer" evidence="10">
    <location>
        <position position="245"/>
    </location>
</feature>
<evidence type="ECO:0000256" key="9">
    <source>
        <dbReference type="ARBA" id="ARBA00023268"/>
    </source>
</evidence>
<comment type="similarity">
    <text evidence="11">Belongs to the IspF family.</text>
</comment>
<evidence type="ECO:0000256" key="6">
    <source>
        <dbReference type="ARBA" id="ARBA00022723"/>
    </source>
</evidence>
<dbReference type="CDD" id="cd02516">
    <property type="entry name" value="CDP-ME_synthetase"/>
    <property type="match status" value="1"/>
</dbReference>
<feature type="binding site" evidence="10">
    <location>
        <begin position="343"/>
        <end position="346"/>
    </location>
    <ligand>
        <name>4-CDP-2-C-methyl-D-erythritol 2-phosphate</name>
        <dbReference type="ChEBI" id="CHEBI:57919"/>
    </ligand>
</feature>
<dbReference type="PROSITE" id="PS01350">
    <property type="entry name" value="ISPF"/>
    <property type="match status" value="1"/>
</dbReference>
<dbReference type="NCBIfam" id="TIGR00151">
    <property type="entry name" value="ispF"/>
    <property type="match status" value="1"/>
</dbReference>
<evidence type="ECO:0000256" key="10">
    <source>
        <dbReference type="HAMAP-Rule" id="MF_01520"/>
    </source>
</evidence>
<comment type="similarity">
    <text evidence="10">In the N-terminal section; belongs to the IspD/TarI cytidylyltransferase family. IspD subfamily.</text>
</comment>
<evidence type="ECO:0000256" key="11">
    <source>
        <dbReference type="RuleBase" id="RU004395"/>
    </source>
</evidence>
<proteinExistence type="inferred from homology"/>
<dbReference type="Pfam" id="PF01128">
    <property type="entry name" value="IspD"/>
    <property type="match status" value="1"/>
</dbReference>
<dbReference type="SUPFAM" id="SSF69765">
    <property type="entry name" value="IpsF-like"/>
    <property type="match status" value="1"/>
</dbReference>
<dbReference type="InterPro" id="IPR020555">
    <property type="entry name" value="MECDP_synthase_CS"/>
</dbReference>
<dbReference type="Gene3D" id="3.90.550.10">
    <property type="entry name" value="Spore Coat Polysaccharide Biosynthesis Protein SpsA, Chain A"/>
    <property type="match status" value="1"/>
</dbReference>
<organism evidence="13 14">
    <name type="scientific">Sulfuricurvum kujiense</name>
    <dbReference type="NCBI Taxonomy" id="148813"/>
    <lineage>
        <taxon>Bacteria</taxon>
        <taxon>Pseudomonadati</taxon>
        <taxon>Campylobacterota</taxon>
        <taxon>Epsilonproteobacteria</taxon>
        <taxon>Campylobacterales</taxon>
        <taxon>Sulfurimonadaceae</taxon>
        <taxon>Sulfuricurvum</taxon>
    </lineage>
</organism>
<dbReference type="PANTHER" id="PTHR43181">
    <property type="entry name" value="2-C-METHYL-D-ERYTHRITOL 2,4-CYCLODIPHOSPHATE SYNTHASE, CHLOROPLASTIC"/>
    <property type="match status" value="1"/>
</dbReference>
<feature type="binding site" evidence="10">
    <location>
        <position position="350"/>
    </location>
    <ligand>
        <name>4-CDP-2-C-methyl-D-erythritol 2-phosphate</name>
        <dbReference type="ChEBI" id="CHEBI:57919"/>
    </ligand>
</feature>
<dbReference type="InterPro" id="IPR003526">
    <property type="entry name" value="MECDP_synthase"/>
</dbReference>
<dbReference type="Pfam" id="PF02542">
    <property type="entry name" value="YgbB"/>
    <property type="match status" value="1"/>
</dbReference>
<keyword evidence="4 10" id="KW-0808">Transferase</keyword>
<comment type="similarity">
    <text evidence="10">In the C-terminal section; belongs to the IspF family.</text>
</comment>
<feature type="site" description="Transition state stabilizer" evidence="10">
    <location>
        <position position="23"/>
    </location>
</feature>
<feature type="site" description="Transition state stabilizer" evidence="10">
    <location>
        <position position="344"/>
    </location>
</feature>
<name>A0A2D3WA28_9BACT</name>
<comment type="cofactor">
    <cofactor evidence="2 10">
        <name>a divalent metal cation</name>
        <dbReference type="ChEBI" id="CHEBI:60240"/>
    </cofactor>
</comment>
<evidence type="ECO:0000256" key="8">
    <source>
        <dbReference type="ARBA" id="ARBA00023239"/>
    </source>
</evidence>
<protein>
    <recommendedName>
        <fullName evidence="10">Bifunctional enzyme IspD/IspF</fullName>
    </recommendedName>
    <domain>
        <recommendedName>
            <fullName evidence="10">2-C-methyl-D-erythritol 4-phosphate cytidylyltransferase</fullName>
            <ecNumber evidence="10">2.7.7.60</ecNumber>
        </recommendedName>
        <alternativeName>
            <fullName evidence="10">4-diphosphocytidyl-2C-methyl-D-erythritol synthase</fullName>
        </alternativeName>
        <alternativeName>
            <fullName evidence="10">MEP cytidylyltransferase</fullName>
            <shortName evidence="10">MCT</shortName>
        </alternativeName>
    </domain>
    <domain>
        <recommendedName>
            <fullName evidence="10">2-C-methyl-D-erythritol 2,4-cyclodiphosphate synthase</fullName>
            <shortName evidence="10">MECDP-synthase</shortName>
            <shortName evidence="10">MECPP-synthase</shortName>
            <shortName evidence="10">MECPS</shortName>
            <ecNumber evidence="10">4.6.1.12</ecNumber>
        </recommendedName>
    </domain>
</protein>
<dbReference type="PANTHER" id="PTHR43181:SF1">
    <property type="entry name" value="2-C-METHYL-D-ERYTHRITOL 2,4-CYCLODIPHOSPHATE SYNTHASE, CHLOROPLASTIC"/>
    <property type="match status" value="1"/>
</dbReference>
<keyword evidence="9 10" id="KW-0511">Multifunctional enzyme</keyword>
<feature type="region of interest" description="2-C-methyl-D-erythritol 4-phosphate cytidylyltransferase" evidence="10">
    <location>
        <begin position="1"/>
        <end position="212"/>
    </location>
</feature>
<feature type="site" description="Positions MEP for the nucleophilic attack" evidence="10">
    <location>
        <position position="140"/>
    </location>
</feature>
<evidence type="ECO:0000256" key="5">
    <source>
        <dbReference type="ARBA" id="ARBA00022695"/>
    </source>
</evidence>
<evidence type="ECO:0000256" key="3">
    <source>
        <dbReference type="ARBA" id="ARBA00004709"/>
    </source>
</evidence>
<sequence length="373" mass="40674">MSDFTLVLLAAGNSTRFKVPVKKQWLRIGHDPLWVYVTNRIKKTLPNVPVILSAHADEIPFMRSMCDFTIVAGGATRQQSLKNALKEVKTPYVMVTDVARACIDPDLIARLIEHKESADTIVPALDIHDTVVYGDETIAREHVKRIQTPQLSRTDVLRRALESDVEYTDESSAVVALGGSRYFVAGDERAAKITHAGDTAALECLAPPSNVVFTGNGFDVHPFEEGKVMMLGGVEIDSPYGFKAHSDGDVAIHALIDALLGAACLGDIGMLFPDTDAAYKNIDSKELLAQCVEKLHAFGFVILHADITIIAQAPKIAPYKDRMRSTLASLLHIPSARVNVKATTTEHLGFIGRKEGLGVMATASVHYFDWKNG</sequence>
<evidence type="ECO:0000256" key="4">
    <source>
        <dbReference type="ARBA" id="ARBA00022679"/>
    </source>
</evidence>
<feature type="binding site" evidence="10">
    <location>
        <position position="253"/>
    </location>
    <ligand>
        <name>a divalent metal cation</name>
        <dbReference type="ChEBI" id="CHEBI:60240"/>
    </ligand>
</feature>
<evidence type="ECO:0000259" key="12">
    <source>
        <dbReference type="Pfam" id="PF02542"/>
    </source>
</evidence>
<dbReference type="InterPro" id="IPR026596">
    <property type="entry name" value="IspD/F"/>
</dbReference>
<dbReference type="AlphaFoldDB" id="A0A2D3WA28"/>
<dbReference type="SUPFAM" id="SSF53448">
    <property type="entry name" value="Nucleotide-diphospho-sugar transferases"/>
    <property type="match status" value="1"/>
</dbReference>
<dbReference type="EMBL" id="DLUI01000103">
    <property type="protein sequence ID" value="DAB38182.1"/>
    <property type="molecule type" value="Genomic_DNA"/>
</dbReference>
<comment type="pathway">
    <text evidence="3 10">Isoprenoid biosynthesis; isopentenyl diphosphate biosynthesis via DXP pathway; isopentenyl diphosphate from 1-deoxy-D-xylulose 5-phosphate: step 4/6.</text>
</comment>
<dbReference type="RefSeq" id="WP_294896594.1">
    <property type="nucleotide sequence ID" value="NZ_DLUI01000103.1"/>
</dbReference>
<feature type="binding site" evidence="10">
    <location>
        <begin position="245"/>
        <end position="246"/>
    </location>
    <ligand>
        <name>4-CDP-2-C-methyl-D-erythritol 2-phosphate</name>
        <dbReference type="ChEBI" id="CHEBI:57919"/>
    </ligand>
</feature>
<dbReference type="InterPro" id="IPR036571">
    <property type="entry name" value="MECDP_synthase_sf"/>
</dbReference>
<feature type="binding site" evidence="10">
    <location>
        <begin position="272"/>
        <end position="276"/>
    </location>
    <ligand>
        <name>4-CDP-2-C-methyl-D-erythritol 2-phosphate</name>
        <dbReference type="ChEBI" id="CHEBI:57919"/>
    </ligand>
</feature>
<dbReference type="GO" id="GO:0008685">
    <property type="term" value="F:2-C-methyl-D-erythritol 2,4-cyclodiphosphate synthase activity"/>
    <property type="evidence" value="ECO:0007669"/>
    <property type="project" value="UniProtKB-UniRule"/>
</dbReference>
<comment type="pathway">
    <text evidence="10">Isoprenoid biosynthesis; isopentenyl diphosphate biosynthesis via DXP pathway; isopentenyl diphosphate from 1-deoxy-D-xylulose 5-phosphate: step 2/6.</text>
</comment>
<dbReference type="HAMAP" id="MF_00107">
    <property type="entry name" value="IspF"/>
    <property type="match status" value="1"/>
</dbReference>
<feature type="binding site" evidence="10">
    <location>
        <begin position="219"/>
        <end position="221"/>
    </location>
    <ligand>
        <name>4-CDP-2-C-methyl-D-erythritol 2-phosphate</name>
        <dbReference type="ChEBI" id="CHEBI:57919"/>
    </ligand>
</feature>
<keyword evidence="5 10" id="KW-0548">Nucleotidyltransferase</keyword>
<evidence type="ECO:0000313" key="13">
    <source>
        <dbReference type="EMBL" id="DAB38182.1"/>
    </source>
</evidence>
<keyword evidence="8 10" id="KW-0456">Lyase</keyword>
<evidence type="ECO:0000256" key="1">
    <source>
        <dbReference type="ARBA" id="ARBA00000200"/>
    </source>
</evidence>
<comment type="caution">
    <text evidence="13">The sequence shown here is derived from an EMBL/GenBank/DDBJ whole genome shotgun (WGS) entry which is preliminary data.</text>
</comment>
<dbReference type="HAMAP" id="MF_01520">
    <property type="entry name" value="IspDF"/>
    <property type="match status" value="1"/>
</dbReference>
<comment type="catalytic activity">
    <reaction evidence="1 10 11">
        <text>4-CDP-2-C-methyl-D-erythritol 2-phosphate = 2-C-methyl-D-erythritol 2,4-cyclic diphosphate + CMP</text>
        <dbReference type="Rhea" id="RHEA:23864"/>
        <dbReference type="ChEBI" id="CHEBI:57919"/>
        <dbReference type="ChEBI" id="CHEBI:58483"/>
        <dbReference type="ChEBI" id="CHEBI:60377"/>
        <dbReference type="EC" id="4.6.1.12"/>
    </reaction>
</comment>
<keyword evidence="6 10" id="KW-0479">Metal-binding</keyword>
<feature type="binding site" evidence="10">
    <location>
        <begin position="267"/>
        <end position="269"/>
    </location>
    <ligand>
        <name>4-CDP-2-C-methyl-D-erythritol 2-phosphate</name>
        <dbReference type="ChEBI" id="CHEBI:57919"/>
    </ligand>
</feature>
<dbReference type="InterPro" id="IPR029044">
    <property type="entry name" value="Nucleotide-diphossugar_trans"/>
</dbReference>
<gene>
    <name evidence="10" type="primary">ispDF</name>
    <name evidence="13" type="ORF">CFH83_07280</name>
</gene>
<comment type="catalytic activity">
    <reaction evidence="10">
        <text>2-C-methyl-D-erythritol 4-phosphate + CTP + H(+) = 4-CDP-2-C-methyl-D-erythritol + diphosphate</text>
        <dbReference type="Rhea" id="RHEA:13429"/>
        <dbReference type="ChEBI" id="CHEBI:15378"/>
        <dbReference type="ChEBI" id="CHEBI:33019"/>
        <dbReference type="ChEBI" id="CHEBI:37563"/>
        <dbReference type="ChEBI" id="CHEBI:57823"/>
        <dbReference type="ChEBI" id="CHEBI:58262"/>
        <dbReference type="EC" id="2.7.7.60"/>
    </reaction>
</comment>
<keyword evidence="7 10" id="KW-0414">Isoprene biosynthesis</keyword>
<dbReference type="UniPathway" id="UPA00056">
    <property type="reaction ID" value="UER00093"/>
</dbReference>
<dbReference type="GO" id="GO:0019288">
    <property type="term" value="P:isopentenyl diphosphate biosynthetic process, methylerythritol 4-phosphate pathway"/>
    <property type="evidence" value="ECO:0007669"/>
    <property type="project" value="UniProtKB-UniRule"/>
</dbReference>
<evidence type="ECO:0000313" key="14">
    <source>
        <dbReference type="Proteomes" id="UP000228859"/>
    </source>
</evidence>
<dbReference type="InterPro" id="IPR034683">
    <property type="entry name" value="IspD/TarI"/>
</dbReference>